<evidence type="ECO:0000256" key="6">
    <source>
        <dbReference type="SAM" id="MobiDB-lite"/>
    </source>
</evidence>
<dbReference type="GO" id="GO:0006352">
    <property type="term" value="P:DNA-templated transcription initiation"/>
    <property type="evidence" value="ECO:0007669"/>
    <property type="project" value="InterPro"/>
</dbReference>
<feature type="domain" description="RNA polymerase sigma factor 70 region 4 type 2" evidence="8">
    <location>
        <begin position="129"/>
        <end position="179"/>
    </location>
</feature>
<keyword evidence="4" id="KW-0238">DNA-binding</keyword>
<dbReference type="Pfam" id="PF08281">
    <property type="entry name" value="Sigma70_r4_2"/>
    <property type="match status" value="1"/>
</dbReference>
<dbReference type="InterPro" id="IPR036388">
    <property type="entry name" value="WH-like_DNA-bd_sf"/>
</dbReference>
<keyword evidence="5" id="KW-0804">Transcription</keyword>
<dbReference type="PANTHER" id="PTHR43133">
    <property type="entry name" value="RNA POLYMERASE ECF-TYPE SIGMA FACTO"/>
    <property type="match status" value="1"/>
</dbReference>
<name>A0A7T2W1C1_DELAC</name>
<organism evidence="9 10">
    <name type="scientific">Delftia acidovorans</name>
    <name type="common">Pseudomonas acidovorans</name>
    <name type="synonym">Comamonas acidovorans</name>
    <dbReference type="NCBI Taxonomy" id="80866"/>
    <lineage>
        <taxon>Bacteria</taxon>
        <taxon>Pseudomonadati</taxon>
        <taxon>Pseudomonadota</taxon>
        <taxon>Betaproteobacteria</taxon>
        <taxon>Burkholderiales</taxon>
        <taxon>Comamonadaceae</taxon>
        <taxon>Delftia</taxon>
    </lineage>
</organism>
<evidence type="ECO:0000259" key="8">
    <source>
        <dbReference type="Pfam" id="PF08281"/>
    </source>
</evidence>
<dbReference type="Gene3D" id="1.10.10.10">
    <property type="entry name" value="Winged helix-like DNA-binding domain superfamily/Winged helix DNA-binding domain"/>
    <property type="match status" value="1"/>
</dbReference>
<dbReference type="InterPro" id="IPR013325">
    <property type="entry name" value="RNA_pol_sigma_r2"/>
</dbReference>
<dbReference type="EMBL" id="CP065668">
    <property type="protein sequence ID" value="QPS08945.1"/>
    <property type="molecule type" value="Genomic_DNA"/>
</dbReference>
<feature type="region of interest" description="Disordered" evidence="6">
    <location>
        <begin position="184"/>
        <end position="204"/>
    </location>
</feature>
<dbReference type="SUPFAM" id="SSF88659">
    <property type="entry name" value="Sigma3 and sigma4 domains of RNA polymerase sigma factors"/>
    <property type="match status" value="1"/>
</dbReference>
<dbReference type="NCBIfam" id="TIGR02937">
    <property type="entry name" value="sigma70-ECF"/>
    <property type="match status" value="1"/>
</dbReference>
<reference evidence="9 10" key="1">
    <citation type="submission" date="2020-12" db="EMBL/GenBank/DDBJ databases">
        <title>FDA dAtabase for Regulatory Grade micrObial Sequences (FDA-ARGOS): Supporting development and validation of Infectious Disease Dx tests.</title>
        <authorList>
            <person name="Sproer C."/>
            <person name="Gronow S."/>
            <person name="Severitt S."/>
            <person name="Schroder I."/>
            <person name="Tallon L."/>
            <person name="Sadzewicz L."/>
            <person name="Zhao X."/>
            <person name="Boylan J."/>
            <person name="Ott S."/>
            <person name="Bowen H."/>
            <person name="Vavikolanu K."/>
            <person name="Mehta A."/>
            <person name="Aluvathingal J."/>
            <person name="Nadendla S."/>
            <person name="Lowell S."/>
            <person name="Myers T."/>
            <person name="Yan Y."/>
            <person name="Sichtig H."/>
        </authorList>
    </citation>
    <scope>NUCLEOTIDE SEQUENCE [LARGE SCALE GENOMIC DNA]</scope>
    <source>
        <strain evidence="9 10">FDAARGOS_909</strain>
    </source>
</reference>
<dbReference type="CDD" id="cd06171">
    <property type="entry name" value="Sigma70_r4"/>
    <property type="match status" value="1"/>
</dbReference>
<dbReference type="InterPro" id="IPR039425">
    <property type="entry name" value="RNA_pol_sigma-70-like"/>
</dbReference>
<dbReference type="InterPro" id="IPR014284">
    <property type="entry name" value="RNA_pol_sigma-70_dom"/>
</dbReference>
<sequence length="204" mass="22380">MAEIDDPDADLLARLARGEPQAARELVARKLPRMLGLAQRLLGSRAEAEEVAQEGLVRAWQQVGHWRPGQARFDTWLHEVVLNLCRDRLRRRAVRREEALDEHAEAATFADPGPTPEQQLDHAQHSARVAVALDALPPRQREALVLYYYQALPQAEAAALMGVSVDALESLLARARRSLRARLQDASTSTSAIAAPADPGGSPP</sequence>
<gene>
    <name evidence="9" type="ORF">I6G66_02490</name>
</gene>
<dbReference type="GO" id="GO:0016987">
    <property type="term" value="F:sigma factor activity"/>
    <property type="evidence" value="ECO:0007669"/>
    <property type="project" value="UniProtKB-KW"/>
</dbReference>
<dbReference type="PANTHER" id="PTHR43133:SF8">
    <property type="entry name" value="RNA POLYMERASE SIGMA FACTOR HI_1459-RELATED"/>
    <property type="match status" value="1"/>
</dbReference>
<dbReference type="InterPro" id="IPR007627">
    <property type="entry name" value="RNA_pol_sigma70_r2"/>
</dbReference>
<protein>
    <submittedName>
        <fullName evidence="9">RNA polymerase sigma factor</fullName>
    </submittedName>
</protein>
<dbReference type="GO" id="GO:0003677">
    <property type="term" value="F:DNA binding"/>
    <property type="evidence" value="ECO:0007669"/>
    <property type="project" value="UniProtKB-KW"/>
</dbReference>
<evidence type="ECO:0000256" key="3">
    <source>
        <dbReference type="ARBA" id="ARBA00023082"/>
    </source>
</evidence>
<evidence type="ECO:0000313" key="10">
    <source>
        <dbReference type="Proteomes" id="UP000594778"/>
    </source>
</evidence>
<accession>A0A7T2W1C1</accession>
<keyword evidence="2" id="KW-0805">Transcription regulation</keyword>
<dbReference type="Pfam" id="PF04542">
    <property type="entry name" value="Sigma70_r2"/>
    <property type="match status" value="1"/>
</dbReference>
<evidence type="ECO:0000313" key="9">
    <source>
        <dbReference type="EMBL" id="QPS08945.1"/>
    </source>
</evidence>
<feature type="domain" description="RNA polymerase sigma-70 region 2" evidence="7">
    <location>
        <begin position="26"/>
        <end position="93"/>
    </location>
</feature>
<dbReference type="AlphaFoldDB" id="A0A7T2W1C1"/>
<dbReference type="SUPFAM" id="SSF88946">
    <property type="entry name" value="Sigma2 domain of RNA polymerase sigma factors"/>
    <property type="match status" value="1"/>
</dbReference>
<evidence type="ECO:0000256" key="5">
    <source>
        <dbReference type="ARBA" id="ARBA00023163"/>
    </source>
</evidence>
<dbReference type="InterPro" id="IPR013324">
    <property type="entry name" value="RNA_pol_sigma_r3/r4-like"/>
</dbReference>
<dbReference type="RefSeq" id="WP_197956068.1">
    <property type="nucleotide sequence ID" value="NZ_CP065668.1"/>
</dbReference>
<comment type="similarity">
    <text evidence="1">Belongs to the sigma-70 factor family. ECF subfamily.</text>
</comment>
<evidence type="ECO:0000256" key="2">
    <source>
        <dbReference type="ARBA" id="ARBA00023015"/>
    </source>
</evidence>
<evidence type="ECO:0000259" key="7">
    <source>
        <dbReference type="Pfam" id="PF04542"/>
    </source>
</evidence>
<keyword evidence="3" id="KW-0731">Sigma factor</keyword>
<evidence type="ECO:0000256" key="4">
    <source>
        <dbReference type="ARBA" id="ARBA00023125"/>
    </source>
</evidence>
<dbReference type="Gene3D" id="1.10.1740.10">
    <property type="match status" value="1"/>
</dbReference>
<dbReference type="InterPro" id="IPR013249">
    <property type="entry name" value="RNA_pol_sigma70_r4_t2"/>
</dbReference>
<evidence type="ECO:0000256" key="1">
    <source>
        <dbReference type="ARBA" id="ARBA00010641"/>
    </source>
</evidence>
<dbReference type="NCBIfam" id="NF004113">
    <property type="entry name" value="PRK05602.1"/>
    <property type="match status" value="1"/>
</dbReference>
<dbReference type="Proteomes" id="UP000594778">
    <property type="component" value="Chromosome"/>
</dbReference>
<proteinExistence type="inferred from homology"/>